<dbReference type="Proteomes" id="UP001352852">
    <property type="component" value="Unassembled WGS sequence"/>
</dbReference>
<organism evidence="2 3">
    <name type="scientific">Characodon lateralis</name>
    <dbReference type="NCBI Taxonomy" id="208331"/>
    <lineage>
        <taxon>Eukaryota</taxon>
        <taxon>Metazoa</taxon>
        <taxon>Chordata</taxon>
        <taxon>Craniata</taxon>
        <taxon>Vertebrata</taxon>
        <taxon>Euteleostomi</taxon>
        <taxon>Actinopterygii</taxon>
        <taxon>Neopterygii</taxon>
        <taxon>Teleostei</taxon>
        <taxon>Neoteleostei</taxon>
        <taxon>Acanthomorphata</taxon>
        <taxon>Ovalentaria</taxon>
        <taxon>Atherinomorphae</taxon>
        <taxon>Cyprinodontiformes</taxon>
        <taxon>Goodeidae</taxon>
        <taxon>Characodon</taxon>
    </lineage>
</organism>
<feature type="region of interest" description="Disordered" evidence="1">
    <location>
        <begin position="1"/>
        <end position="37"/>
    </location>
</feature>
<proteinExistence type="predicted"/>
<reference evidence="2 3" key="1">
    <citation type="submission" date="2021-06" db="EMBL/GenBank/DDBJ databases">
        <authorList>
            <person name="Palmer J.M."/>
        </authorList>
    </citation>
    <scope>NUCLEOTIDE SEQUENCE [LARGE SCALE GENOMIC DNA]</scope>
    <source>
        <strain evidence="2 3">CL_MEX2019</strain>
        <tissue evidence="2">Muscle</tissue>
    </source>
</reference>
<evidence type="ECO:0000313" key="2">
    <source>
        <dbReference type="EMBL" id="MED6285020.1"/>
    </source>
</evidence>
<keyword evidence="3" id="KW-1185">Reference proteome</keyword>
<evidence type="ECO:0000256" key="1">
    <source>
        <dbReference type="SAM" id="MobiDB-lite"/>
    </source>
</evidence>
<protein>
    <submittedName>
        <fullName evidence="2">Uncharacterized protein</fullName>
    </submittedName>
</protein>
<comment type="caution">
    <text evidence="2">The sequence shown here is derived from an EMBL/GenBank/DDBJ whole genome shotgun (WGS) entry which is preliminary data.</text>
</comment>
<sequence>MCRSGRCGDEQPRLPGLRHLQEGSGDGAASGRCGGILQSRRHHPPPLYGVGCVLLPHRCLADPRLSSSIPEDFKRELLEGPISPDGLFGPHFQSVLGQMQTSQEELERVRKHGSLNRPIPPAVGGIAVISGISRDAPRPLLPEFLRPLLRLLSRRSSAEVGSWRAPGPTLRRSHGGDLKSDWWGGGCV</sequence>
<evidence type="ECO:0000313" key="3">
    <source>
        <dbReference type="Proteomes" id="UP001352852"/>
    </source>
</evidence>
<gene>
    <name evidence="2" type="ORF">CHARACLAT_024861</name>
</gene>
<name>A0ABU7ECX1_9TELE</name>
<dbReference type="EMBL" id="JAHUTJ010051981">
    <property type="protein sequence ID" value="MED6285020.1"/>
    <property type="molecule type" value="Genomic_DNA"/>
</dbReference>
<accession>A0ABU7ECX1</accession>
<feature type="compositionally biased region" description="Gly residues" evidence="1">
    <location>
        <begin position="24"/>
        <end position="34"/>
    </location>
</feature>
<feature type="compositionally biased region" description="Basic and acidic residues" evidence="1">
    <location>
        <begin position="1"/>
        <end position="12"/>
    </location>
</feature>